<dbReference type="GO" id="GO:0008808">
    <property type="term" value="F:cardiolipin synthase activity"/>
    <property type="evidence" value="ECO:0007669"/>
    <property type="project" value="UniProtKB-UniRule"/>
</dbReference>
<dbReference type="EMBL" id="FOOE01000005">
    <property type="protein sequence ID" value="SFF65324.1"/>
    <property type="molecule type" value="Genomic_DNA"/>
</dbReference>
<reference evidence="15 16" key="1">
    <citation type="submission" date="2016-10" db="EMBL/GenBank/DDBJ databases">
        <authorList>
            <person name="de Groot N.N."/>
        </authorList>
    </citation>
    <scope>NUCLEOTIDE SEQUENCE [LARGE SCALE GENOMIC DNA]</scope>
    <source>
        <strain evidence="15 16">NLAE-zl-G419</strain>
    </source>
</reference>
<name>A0A1I2KEC7_9CLOT</name>
<comment type="similarity">
    <text evidence="13">Belongs to the phospholipase D family. Cardiolipin synthase subfamily.</text>
</comment>
<dbReference type="EC" id="2.7.8.-" evidence="13 14"/>
<feature type="active site" evidence="13">
    <location>
        <position position="219"/>
    </location>
</feature>
<feature type="active site" evidence="13">
    <location>
        <position position="402"/>
    </location>
</feature>
<dbReference type="eggNOG" id="COG1502">
    <property type="taxonomic scope" value="Bacteria"/>
</dbReference>
<accession>A0A1I2KEC7</accession>
<feature type="transmembrane region" description="Helical" evidence="13">
    <location>
        <begin position="31"/>
        <end position="54"/>
    </location>
</feature>
<dbReference type="OrthoDB" id="9762009at2"/>
<dbReference type="GO" id="GO:0032049">
    <property type="term" value="P:cardiolipin biosynthetic process"/>
    <property type="evidence" value="ECO:0007669"/>
    <property type="project" value="UniProtKB-UniRule"/>
</dbReference>
<dbReference type="Gene3D" id="3.30.870.10">
    <property type="entry name" value="Endonuclease Chain A"/>
    <property type="match status" value="2"/>
</dbReference>
<dbReference type="NCBIfam" id="TIGR04265">
    <property type="entry name" value="bac_cardiolipin"/>
    <property type="match status" value="1"/>
</dbReference>
<evidence type="ECO:0000256" key="8">
    <source>
        <dbReference type="ARBA" id="ARBA00023098"/>
    </source>
</evidence>
<dbReference type="CDD" id="cd09112">
    <property type="entry name" value="PLDc_CLS_2"/>
    <property type="match status" value="1"/>
</dbReference>
<evidence type="ECO:0000256" key="1">
    <source>
        <dbReference type="ARBA" id="ARBA00004651"/>
    </source>
</evidence>
<dbReference type="InterPro" id="IPR001736">
    <property type="entry name" value="PLipase_D/transphosphatidylase"/>
</dbReference>
<dbReference type="RefSeq" id="WP_027637366.1">
    <property type="nucleotide sequence ID" value="NZ_FOOE01000005.1"/>
</dbReference>
<keyword evidence="10 13" id="KW-0594">Phospholipid biosynthesis</keyword>
<keyword evidence="5 13" id="KW-0812">Transmembrane</keyword>
<comment type="subcellular location">
    <subcellularLocation>
        <location evidence="1 13">Cell membrane</location>
        <topology evidence="1 13">Multi-pass membrane protein</topology>
    </subcellularLocation>
</comment>
<proteinExistence type="inferred from homology"/>
<evidence type="ECO:0000313" key="16">
    <source>
        <dbReference type="Proteomes" id="UP000182135"/>
    </source>
</evidence>
<dbReference type="GO" id="GO:0005886">
    <property type="term" value="C:plasma membrane"/>
    <property type="evidence" value="ECO:0007669"/>
    <property type="project" value="UniProtKB-SubCell"/>
</dbReference>
<dbReference type="InterPro" id="IPR022924">
    <property type="entry name" value="Cardiolipin_synthase"/>
</dbReference>
<feature type="active site" evidence="13">
    <location>
        <position position="224"/>
    </location>
</feature>
<protein>
    <recommendedName>
        <fullName evidence="13 14">Cardiolipin synthase</fullName>
        <shortName evidence="13">CL synthase</shortName>
        <ecNumber evidence="13 14">2.7.8.-</ecNumber>
    </recommendedName>
</protein>
<keyword evidence="2 13" id="KW-1003">Cell membrane</keyword>
<dbReference type="FunFam" id="3.30.870.10:FF:000014">
    <property type="entry name" value="Cardiolipin synthase"/>
    <property type="match status" value="1"/>
</dbReference>
<organism evidence="15 16">
    <name type="scientific">Clostridium cadaveris</name>
    <dbReference type="NCBI Taxonomy" id="1529"/>
    <lineage>
        <taxon>Bacteria</taxon>
        <taxon>Bacillati</taxon>
        <taxon>Bacillota</taxon>
        <taxon>Clostridia</taxon>
        <taxon>Eubacteriales</taxon>
        <taxon>Clostridiaceae</taxon>
        <taxon>Clostridium</taxon>
    </lineage>
</organism>
<evidence type="ECO:0000256" key="10">
    <source>
        <dbReference type="ARBA" id="ARBA00023209"/>
    </source>
</evidence>
<evidence type="ECO:0000256" key="13">
    <source>
        <dbReference type="HAMAP-Rule" id="MF_01916"/>
    </source>
</evidence>
<dbReference type="InterPro" id="IPR025202">
    <property type="entry name" value="PLD-like_dom"/>
</dbReference>
<dbReference type="AlphaFoldDB" id="A0A1I2KEC7"/>
<keyword evidence="9 13" id="KW-0472">Membrane</keyword>
<sequence length="477" mass="55284">MELLTNILTIIYGLNILAIIALIFFERKNPTLTWAWIMVLTFLPIVGFIIYLFIGHGMSKHKMFKNKIIDDNTRKEYLNEIRTTYVYDVDSNKNQDLITMNTAQSKAIYSQHNRIKVIFDGKEKYEELFESIKKAKKYIHVEYYIIQKDEVGLEFIKILSEKAKEGVEVKLLYDAMGSNKLNRKKYFKEFKANGGKCAAFFPSVIPYLSFRINYRNHRKIVVIDGEVAFTGGFNIGKEHICKDKKIGYWRDTHLKIEGEGVEDIEERFLLDWIYASREKINDYSKYFPKVDNIKEITGMQVVSCGPDNDEQHIRNGYLKIINNARKNVYIQTPYFVPDETMLNSLKISALSGVDVRLMIPGKPDHKTMFWAANSYIGELLEAGVKVYYYQKGFIHAKTIVADGAVSSVGTANMDIRSFKLNFEVNCFIYNKEIAEIMENQFEEDMKASNQVEINEFSKRSVLDRLVESVVRLVSPLL</sequence>
<dbReference type="HAMAP" id="MF_01916">
    <property type="entry name" value="Cardiolipin_synth_Cls"/>
    <property type="match status" value="1"/>
</dbReference>
<dbReference type="STRING" id="1529.SAMN04487885_105137"/>
<evidence type="ECO:0000256" key="9">
    <source>
        <dbReference type="ARBA" id="ARBA00023136"/>
    </source>
</evidence>
<comment type="catalytic activity">
    <reaction evidence="13">
        <text>2 a 1,2-diacyl-sn-glycero-3-phospho-(1'-sn-glycerol) = a cardiolipin + glycerol</text>
        <dbReference type="Rhea" id="RHEA:31451"/>
        <dbReference type="ChEBI" id="CHEBI:17754"/>
        <dbReference type="ChEBI" id="CHEBI:62237"/>
        <dbReference type="ChEBI" id="CHEBI:64716"/>
    </reaction>
</comment>
<keyword evidence="3 13" id="KW-0444">Lipid biosynthesis</keyword>
<gene>
    <name evidence="15" type="ORF">SAMN04487885_105137</name>
</gene>
<evidence type="ECO:0000256" key="4">
    <source>
        <dbReference type="ARBA" id="ARBA00022679"/>
    </source>
</evidence>
<keyword evidence="4 13" id="KW-0808">Transferase</keyword>
<feature type="active site" evidence="13">
    <location>
        <position position="217"/>
    </location>
</feature>
<dbReference type="PROSITE" id="PS50035">
    <property type="entry name" value="PLD"/>
    <property type="match status" value="2"/>
</dbReference>
<evidence type="ECO:0000256" key="14">
    <source>
        <dbReference type="NCBIfam" id="TIGR04265"/>
    </source>
</evidence>
<evidence type="ECO:0000256" key="5">
    <source>
        <dbReference type="ARBA" id="ARBA00022692"/>
    </source>
</evidence>
<dbReference type="CDD" id="cd09110">
    <property type="entry name" value="PLDc_CLS_1"/>
    <property type="match status" value="1"/>
</dbReference>
<evidence type="ECO:0000256" key="7">
    <source>
        <dbReference type="ARBA" id="ARBA00022989"/>
    </source>
</evidence>
<dbReference type="SMART" id="SM00155">
    <property type="entry name" value="PLDc"/>
    <property type="match status" value="2"/>
</dbReference>
<dbReference type="PANTHER" id="PTHR21248:SF22">
    <property type="entry name" value="PHOSPHOLIPASE D"/>
    <property type="match status" value="1"/>
</dbReference>
<feature type="transmembrane region" description="Helical" evidence="13">
    <location>
        <begin position="7"/>
        <end position="25"/>
    </location>
</feature>
<keyword evidence="16" id="KW-1185">Reference proteome</keyword>
<dbReference type="InterPro" id="IPR030874">
    <property type="entry name" value="Cardiolipin_synth_Firmi"/>
</dbReference>
<dbReference type="Proteomes" id="UP000182135">
    <property type="component" value="Unassembled WGS sequence"/>
</dbReference>
<keyword evidence="7 13" id="KW-1133">Transmembrane helix</keyword>
<dbReference type="Pfam" id="PF13396">
    <property type="entry name" value="PLDc_N"/>
    <property type="match status" value="1"/>
</dbReference>
<comment type="function">
    <text evidence="12 13">Catalyzes the reversible phosphatidyl group transfer from one phosphatidylglycerol molecule to another to form cardiolipin (CL) (diphosphatidylglycerol) and glycerol.</text>
</comment>
<evidence type="ECO:0000256" key="6">
    <source>
        <dbReference type="ARBA" id="ARBA00022737"/>
    </source>
</evidence>
<feature type="active site" evidence="13">
    <location>
        <position position="395"/>
    </location>
</feature>
<keyword evidence="11 13" id="KW-1208">Phospholipid metabolism</keyword>
<evidence type="ECO:0000256" key="3">
    <source>
        <dbReference type="ARBA" id="ARBA00022516"/>
    </source>
</evidence>
<evidence type="ECO:0000256" key="2">
    <source>
        <dbReference type="ARBA" id="ARBA00022475"/>
    </source>
</evidence>
<evidence type="ECO:0000256" key="11">
    <source>
        <dbReference type="ARBA" id="ARBA00023264"/>
    </source>
</evidence>
<keyword evidence="6" id="KW-0677">Repeat</keyword>
<dbReference type="SUPFAM" id="SSF56024">
    <property type="entry name" value="Phospholipase D/nuclease"/>
    <property type="match status" value="2"/>
</dbReference>
<dbReference type="InterPro" id="IPR027379">
    <property type="entry name" value="CLS_N"/>
</dbReference>
<evidence type="ECO:0000313" key="15">
    <source>
        <dbReference type="EMBL" id="SFF65324.1"/>
    </source>
</evidence>
<feature type="active site" evidence="13">
    <location>
        <position position="397"/>
    </location>
</feature>
<dbReference type="PANTHER" id="PTHR21248">
    <property type="entry name" value="CARDIOLIPIN SYNTHASE"/>
    <property type="match status" value="1"/>
</dbReference>
<dbReference type="Pfam" id="PF13091">
    <property type="entry name" value="PLDc_2"/>
    <property type="match status" value="2"/>
</dbReference>
<dbReference type="FunFam" id="3.30.870.10:FF:000021">
    <property type="entry name" value="Cardiolipin synthase"/>
    <property type="match status" value="1"/>
</dbReference>
<keyword evidence="8 13" id="KW-0443">Lipid metabolism</keyword>
<evidence type="ECO:0000256" key="12">
    <source>
        <dbReference type="ARBA" id="ARBA00057569"/>
    </source>
</evidence>